<sequence length="3347" mass="379395">MNVLEKAEKALEFLKANENTAKSHELQAAAGTLGRCLGALGSRSNCARHYANLLHSAAPTLLLLASNDSAEVRLVGDEALNRAVVGGFAFHSHKTNIVLQNQIDHTKNARWIRAALSRICLGDCWLRPGVGKIRTQAQTLFPKLSQIVRQTTEIQLIVEALENNLPRILTALAEYTTDEEISELSKALLSHVETTDPAVRRGIATCVAHLCSHREPLLTNILARVFEKLWPLTPDSTVVMGWFCVIKAIFQINDITKFSENDLFGVRDYLELYYLSLYYIEHTKEHNVQNAIMECFTVILSLATGQYKTALLDRHPRHVSLDNTHSEKGHRRNISTSSIISSRYAPSPQSELKDPLEISFSGALQLGSLLQINTPSLSVEDLTIQTPDSPVSDQEMEMPNTEQLSKDLSEKLQEIEEVEPKESDQVDHALAGTDGAVKINIGTSKDDDIPLKYCARLLTSRFLLTGNKGGVIPDRQIRVSLKSSALNCLSEILQLYPQAITLFLDKDADAKHHNISGSSEDTTNPDHINDFILERNVCYQDSLTDSLSQDLLNRSIDSQQTTQSHQISKKDSKSESTEQKSSKDAPSNILDSKVYPKNDLLASVTTDSTNPNMTNSNFTMNSNMTGSNALSTGYPMSSSGDVLSSSIDLDMKFDHFGESTTNLDHLDALKDFEKKEERVKRPLKRTDGVQCKESMDVANDNVVTEVVKVVEGMENFEFQHLSEVFTLLEGHNDPQIRGLVRVCIASYLVAALDLSHGYYHRWRSYSALPKDVSEFISMDKLIGIVLKGLSDDIHSTVNHTLSSLTTLSTCLCHSSHWAQLIDVLNALVNVETNNYWLCRVNLCRLYEKLPYQNSEGHSSHWAQLIDVLNALVNVETNNYWLCRVNLCRLYEKLPYQNSEAHSSHWAQLIDVLNALVNVETNNYWLCRVNLCRHYEKLPYQIFEPYSSHWAQLIDVLNALVNVETNNYWLCRVNLCRLYEKLPYQNFEPYSSHWAQLIDVLNALVNVETNNYWLCRVNLCRLYEKLPYQKLYMLYPMYYVRSKLIMDTLIRLLADQDQKVRSAAAQAIANITPVIYPSKQSSPTTIISHLAKEQSKQFTFDHEGLALELVRDIYFYSDLPAQLRRGEQLQTVDGLNMIVGNLVGKLMAAHCKYYSQGLLEALQAICHKWSPWKHMEAYSDQGLLSYCLDSLDYCNGTVVARTILLDLCSLIYPVEIHNIMRHKTTNRDIFERDTQNTKERWQHLECERVASLAEKFLQVTLKMLNVLVHLIEEVNPNVHLNKGVIALPGSPVRRKTTDGMPRRGSNPPELDEKGSLRKKPPPPASSLKANFAGHFFNEPFYMKFYETLRATYSNHKINLDPKSSIFHTFLSTVLNCLAIQLELATEKEIGHVTEEVLFYLKVIMPLCPDVTVYCITQLLKCLFGTNMVNQYSDFMSIVDKTEVNNKSSFYQDVMMVNMLTNLREQSRRSSVCSNASQKLSLDSKNPRMVAERQLLMTMENFAKNKSDRKWSTNKKELERYIRLFEPVVIQALKSYTMQNDIPLQCQVLNLLNQLLTLRVNYCMLDSDQIFIGFLMKQLDLVEQHEIPDCCDLVNSILMFLVQLSSSKHHTKQIIEIPKLIQLCDGLMASGAHLECIAGLEPVAVKVFSNMGGTSVLGRAQQQEAQATREVLFYMLQKTMHQHKVLELVSCVLSLSQEHPESYYRWSELASDTLLNLLTQRSIELPCHRAIGSLERLLDTVYKDVLLEQSRVEILLKILFKAPPDQATTPLKLKLRYLSIIMVLLRKILVLIPESEILLTINYLKATCISPLSIFFNVKTDVDPLNVQNVNENCANLSPDVILVRFLFKTLTYAIMEMDNCYESMESEQNKLLYAVCVNIIVQVKHMLHLTDGCLFPLSAKTAQSLLHNEQSGLNTGLYSPEENIPLDVLNLICLKSAHRIPLLTVHWSHLLIRLNFLSHKYWQKLIGFARNLPLSADCGDTQLLRVDILQIACVMAYCEYFVENGLTEAVHLTWLLVNRVHILVSQYKEEIVQTLIAKVQQMAGASGLLLQAVAARCQSCLKDEFALNTYKILSLCHESQSGPLVFLICRIIGKLEPAIAGRFAKLAIDRCRILKELPVDKINVQLSKEDVQVALELLQRDKVHTRYSALVVELNALASSVFDLSPLDLSQDRAINPQYIVTTNIDGNWLLNQVKSRCCQADCLTPKSLKQNELALFLSNLSKEDLTTVMACPEFDRKILNPAFGIACDNYLRDFLNILSVHEIKEYEKECAREQREMKVREEMTSSIDSNKINVVNTLHVFKKSDNKESKSQFFIPITDNENLKENFGNLQISDEDLEIDPPELPALYTIGIATLEKSLSDIIRLFPKQIRPLSQSENFNLNVEQTIDRYTRRCHQVFQDKLFYQEFNILQTIMTGFLSCLDRIISFVDETDCDLLDKCIENILPPSLAKNMAIFAVISLQYLSFLIKNKKIVETPVHADVSFRVTASVTDNIVVDNVVSVTIDNVAKALSFREIWAELNTDSNVNRTQSAVSCLYAVVKYLVKDTRPLTPKNYMQPQDPGPKPDMIITGDKLITLLEYWETNFYSKSTGDFLEKCYREPIESLLVSLARQPQDPGPKPDMIITGDKLITLLEYWETNFYSKSTGDFLEKCYREPIESLLVSLARLDIVSHIALIPPIAWSSVDVVSKKDQIQKIDLPLQALQDMDVLEAFLFRVNLIGWSSKKQFEEMWVGLLGALQGNGTHWAVRGITQLLLSAAPTALQRRRELLHVPRHRHICNEGMQRLRNILVGTSSYKLFECVNLERIPLMNDGFDGYHVAQFNTEYLKLASDITDDASYKVKREVKRVRRNQEIDINSCLQILMDVTSQMLEPKAPTGLAARVALLSCMSQTSAVFTQPAHWCWAAGQLISLSSAAHATLTQYSAAGRALLLALSHCLCVLDGFEGLQELSTVHQKLLKSLSSSYAPLRQAALQGCLLQLTGKAYLLANVPGQPNPYHELVSQLNVAVKQYLAPNTKISLYEQSLYWTVLFTLIELGHPELINMAVDFVLTNPRHYCIDLVVKGITTTIRQQVLPKDLKNTIIEKLLDNMKSYSEHHAVQILMVHLFSADNKLLSPKLTSDVSNMDPDILMNSMERITLLYKVLRQSRERESKKIITTSLKYFLRETLPPAATLSRVVIEFLECCKESEKVRVEIASDRDRWVDCAVMNAEIVFEVFQTSITQDQLPVLSGWIFEALCHLLNGKVTSDLLPYCLQTLLVSASSNQFIRHVSPLCYRILRIGFLKSGEVSENWGIFKEFLTSEVGMSFSDRRLLCVVSIKSNFTGSQIDRLKELCDSNECLADLALCLNL</sequence>
<keyword evidence="5" id="KW-0963">Cytoplasm</keyword>
<dbReference type="InterPro" id="IPR000091">
    <property type="entry name" value="Huntingtin"/>
</dbReference>
<dbReference type="Pfam" id="PF20925">
    <property type="entry name" value="Htt_bridge"/>
    <property type="match status" value="1"/>
</dbReference>
<comment type="subcellular location">
    <subcellularLocation>
        <location evidence="3">Cytoplasm</location>
    </subcellularLocation>
    <subcellularLocation>
        <location evidence="2">Nucleus</location>
    </subcellularLocation>
</comment>
<feature type="region of interest" description="Disordered" evidence="8">
    <location>
        <begin position="1290"/>
        <end position="1323"/>
    </location>
</feature>
<comment type="caution">
    <text evidence="9">The sequence shown here is derived from an EMBL/GenBank/DDBJ whole genome shotgun (WGS) entry which is preliminary data.</text>
</comment>
<dbReference type="Gene3D" id="1.25.10.10">
    <property type="entry name" value="Leucine-rich Repeat Variant"/>
    <property type="match status" value="1"/>
</dbReference>
<dbReference type="PANTHER" id="PTHR10170">
    <property type="entry name" value="HUNTINGTON DISEASE PROTEIN"/>
    <property type="match status" value="1"/>
</dbReference>
<dbReference type="Pfam" id="PF20926">
    <property type="entry name" value="Htt_N-HEAT_1"/>
    <property type="match status" value="1"/>
</dbReference>
<dbReference type="InterPro" id="IPR048413">
    <property type="entry name" value="Htt_C-HEAT_rpt"/>
</dbReference>
<comment type="function">
    <text evidence="1">May play a role in microtubule-mediated transport or vesicle function.</text>
</comment>
<dbReference type="InterPro" id="IPR016024">
    <property type="entry name" value="ARM-type_fold"/>
</dbReference>
<evidence type="ECO:0000256" key="6">
    <source>
        <dbReference type="ARBA" id="ARBA00023242"/>
    </source>
</evidence>
<dbReference type="PROSITE" id="PS50077">
    <property type="entry name" value="HEAT_REPEAT"/>
    <property type="match status" value="1"/>
</dbReference>
<evidence type="ECO:0000256" key="2">
    <source>
        <dbReference type="ARBA" id="ARBA00004123"/>
    </source>
</evidence>
<dbReference type="SUPFAM" id="SSF48371">
    <property type="entry name" value="ARM repeat"/>
    <property type="match status" value="1"/>
</dbReference>
<dbReference type="PRINTS" id="PR00375">
    <property type="entry name" value="HUNTINGTIN"/>
</dbReference>
<dbReference type="Pfam" id="PF20927">
    <property type="entry name" value="Htt_C-HEAT"/>
    <property type="match status" value="1"/>
</dbReference>
<evidence type="ECO:0000313" key="9">
    <source>
        <dbReference type="EMBL" id="KAJ8715508.1"/>
    </source>
</evidence>
<reference evidence="9" key="1">
    <citation type="submission" date="2023-03" db="EMBL/GenBank/DDBJ databases">
        <title>Chromosome-level genomes of two armyworms, Mythimna separata and Mythimna loreyi, provide insights into the biosynthesis and reception of sex pheromones.</title>
        <authorList>
            <person name="Zhao H."/>
        </authorList>
    </citation>
    <scope>NUCLEOTIDE SEQUENCE</scope>
    <source>
        <strain evidence="9">BeijingLab</strain>
        <tissue evidence="9">Pupa</tissue>
    </source>
</reference>
<accession>A0AAD7YHU1</accession>
<dbReference type="InterPro" id="IPR011989">
    <property type="entry name" value="ARM-like"/>
</dbReference>
<gene>
    <name evidence="9" type="ORF">PYW07_009990</name>
</gene>
<dbReference type="GO" id="GO:0005634">
    <property type="term" value="C:nucleus"/>
    <property type="evidence" value="ECO:0007669"/>
    <property type="project" value="UniProtKB-SubCell"/>
</dbReference>
<evidence type="ECO:0000256" key="1">
    <source>
        <dbReference type="ARBA" id="ARBA00002907"/>
    </source>
</evidence>
<organism evidence="9 10">
    <name type="scientific">Mythimna separata</name>
    <name type="common">Oriental armyworm</name>
    <name type="synonym">Pseudaletia separata</name>
    <dbReference type="NCBI Taxonomy" id="271217"/>
    <lineage>
        <taxon>Eukaryota</taxon>
        <taxon>Metazoa</taxon>
        <taxon>Ecdysozoa</taxon>
        <taxon>Arthropoda</taxon>
        <taxon>Hexapoda</taxon>
        <taxon>Insecta</taxon>
        <taxon>Pterygota</taxon>
        <taxon>Neoptera</taxon>
        <taxon>Endopterygota</taxon>
        <taxon>Lepidoptera</taxon>
        <taxon>Glossata</taxon>
        <taxon>Ditrysia</taxon>
        <taxon>Noctuoidea</taxon>
        <taxon>Noctuidae</taxon>
        <taxon>Noctuinae</taxon>
        <taxon>Hadenini</taxon>
        <taxon>Mythimna</taxon>
    </lineage>
</organism>
<feature type="compositionally biased region" description="Basic and acidic residues" evidence="8">
    <location>
        <begin position="568"/>
        <end position="583"/>
    </location>
</feature>
<feature type="compositionally biased region" description="Polar residues" evidence="8">
    <location>
        <begin position="557"/>
        <end position="566"/>
    </location>
</feature>
<dbReference type="InterPro" id="IPR048412">
    <property type="entry name" value="Htt_bridge"/>
</dbReference>
<protein>
    <recommendedName>
        <fullName evidence="11">Huntingtin</fullName>
    </recommendedName>
</protein>
<dbReference type="PANTHER" id="PTHR10170:SF10">
    <property type="entry name" value="HUNTINGTIN"/>
    <property type="match status" value="1"/>
</dbReference>
<dbReference type="InterPro" id="IPR024613">
    <property type="entry name" value="Huntingtin_N_HEAT_rpt-2"/>
</dbReference>
<evidence type="ECO:0000256" key="5">
    <source>
        <dbReference type="ARBA" id="ARBA00022490"/>
    </source>
</evidence>
<feature type="repeat" description="HEAT" evidence="7">
    <location>
        <begin position="1044"/>
        <end position="1081"/>
    </location>
</feature>
<feature type="region of interest" description="Disordered" evidence="8">
    <location>
        <begin position="557"/>
        <end position="592"/>
    </location>
</feature>
<evidence type="ECO:0000256" key="7">
    <source>
        <dbReference type="PROSITE-ProRule" id="PRU00103"/>
    </source>
</evidence>
<dbReference type="EMBL" id="JARGEI010000018">
    <property type="protein sequence ID" value="KAJ8715508.1"/>
    <property type="molecule type" value="Genomic_DNA"/>
</dbReference>
<dbReference type="InterPro" id="IPR021133">
    <property type="entry name" value="HEAT_type_2"/>
</dbReference>
<name>A0AAD7YHU1_MYTSE</name>
<evidence type="ECO:0000313" key="10">
    <source>
        <dbReference type="Proteomes" id="UP001231518"/>
    </source>
</evidence>
<dbReference type="GO" id="GO:0005737">
    <property type="term" value="C:cytoplasm"/>
    <property type="evidence" value="ECO:0007669"/>
    <property type="project" value="UniProtKB-SubCell"/>
</dbReference>
<evidence type="ECO:0000256" key="8">
    <source>
        <dbReference type="SAM" id="MobiDB-lite"/>
    </source>
</evidence>
<evidence type="ECO:0000256" key="4">
    <source>
        <dbReference type="ARBA" id="ARBA00007153"/>
    </source>
</evidence>
<evidence type="ECO:0008006" key="11">
    <source>
        <dbReference type="Google" id="ProtNLM"/>
    </source>
</evidence>
<dbReference type="InterPro" id="IPR028426">
    <property type="entry name" value="Huntingtin_fam"/>
</dbReference>
<proteinExistence type="inferred from homology"/>
<keyword evidence="6" id="KW-0539">Nucleus</keyword>
<keyword evidence="10" id="KW-1185">Reference proteome</keyword>
<dbReference type="Proteomes" id="UP001231518">
    <property type="component" value="Chromosome 24"/>
</dbReference>
<comment type="similarity">
    <text evidence="4">Belongs to the huntingtin family.</text>
</comment>
<dbReference type="Pfam" id="PF12372">
    <property type="entry name" value="Htt_N-HEAT"/>
    <property type="match status" value="2"/>
</dbReference>
<evidence type="ECO:0000256" key="3">
    <source>
        <dbReference type="ARBA" id="ARBA00004496"/>
    </source>
</evidence>
<dbReference type="InterPro" id="IPR048411">
    <property type="entry name" value="Htt_N_HEAT_rpt-1"/>
</dbReference>